<comment type="caution">
    <text evidence="1">The sequence shown here is derived from an EMBL/GenBank/DDBJ whole genome shotgun (WGS) entry which is preliminary data.</text>
</comment>
<dbReference type="SUPFAM" id="SSF53901">
    <property type="entry name" value="Thiolase-like"/>
    <property type="match status" value="1"/>
</dbReference>
<accession>A0ABS6L3T8</accession>
<dbReference type="Gene3D" id="3.40.47.10">
    <property type="match status" value="2"/>
</dbReference>
<reference evidence="1 2" key="1">
    <citation type="submission" date="2021-03" db="EMBL/GenBank/DDBJ databases">
        <title>Five novel Rahnella species.</title>
        <authorList>
            <person name="Brady C."/>
            <person name="Asselin J."/>
            <person name="Beer S."/>
            <person name="Bruberg M.B."/>
            <person name="Crampton B."/>
            <person name="Venter S."/>
            <person name="Arnold D."/>
            <person name="Denman S."/>
        </authorList>
    </citation>
    <scope>NUCLEOTIDE SEQUENCE [LARGE SCALE GENOMIC DNA]</scope>
    <source>
        <strain evidence="1 2">L72c</strain>
    </source>
</reference>
<dbReference type="Proteomes" id="UP000699865">
    <property type="component" value="Unassembled WGS sequence"/>
</dbReference>
<name>A0ABS6L3T8_9GAMM</name>
<proteinExistence type="predicted"/>
<evidence type="ECO:0000313" key="1">
    <source>
        <dbReference type="EMBL" id="MBU9836350.1"/>
    </source>
</evidence>
<evidence type="ECO:0000313" key="2">
    <source>
        <dbReference type="Proteomes" id="UP000699865"/>
    </source>
</evidence>
<organism evidence="1 2">
    <name type="scientific">Rahnella perminowiae</name>
    <dbReference type="NCBI Taxonomy" id="2816244"/>
    <lineage>
        <taxon>Bacteria</taxon>
        <taxon>Pseudomonadati</taxon>
        <taxon>Pseudomonadota</taxon>
        <taxon>Gammaproteobacteria</taxon>
        <taxon>Enterobacterales</taxon>
        <taxon>Yersiniaceae</taxon>
        <taxon>Rahnella</taxon>
    </lineage>
</organism>
<keyword evidence="2" id="KW-1185">Reference proteome</keyword>
<sequence length="315" mass="34936">MNIFALKTFIPPARLSLEDILSRRGAHPGEARTFRHLFGFQAASVLTAEESAATSFASLLQQGAGQLNQAEKIDAIILVQGLPARSQRQHVDLTLIRQRFDFIAPDAHLITLNQQNCATLFWGLLMAQRMLEQGKYRCVALLAGDTLADFDLAERYVPGCTLIGDAFICALLRPGGGERRVTGIHCFHHPQFWQGLDGSRDDIRGFYQAHDALAGQALGKYSPAVRREAWLLPHNINRLSWQTWRRHSEHAQQRIATDLIGECGHCYTTDPLLLLNDYSPAETGRPALLLSVGLGGWVGSAMITSDTLAEHQYVQ</sequence>
<gene>
    <name evidence="1" type="ORF">J1786_16215</name>
</gene>
<protein>
    <submittedName>
        <fullName evidence="1">3-oxoacyl-ACP synthase</fullName>
    </submittedName>
</protein>
<dbReference type="EMBL" id="JAFMOU010000070">
    <property type="protein sequence ID" value="MBU9836350.1"/>
    <property type="molecule type" value="Genomic_DNA"/>
</dbReference>
<dbReference type="InterPro" id="IPR016039">
    <property type="entry name" value="Thiolase-like"/>
</dbReference>
<dbReference type="RefSeq" id="WP_129953412.1">
    <property type="nucleotide sequence ID" value="NZ_JAFMOS010000543.1"/>
</dbReference>